<evidence type="ECO:0000313" key="9">
    <source>
        <dbReference type="EMBL" id="WBW71127.1"/>
    </source>
</evidence>
<dbReference type="EC" id="1.1.1.169" evidence="2 6"/>
<dbReference type="InterPro" id="IPR013332">
    <property type="entry name" value="KPR_N"/>
</dbReference>
<keyword evidence="10" id="KW-1185">Reference proteome</keyword>
<proteinExistence type="inferred from homology"/>
<dbReference type="Proteomes" id="UP001212411">
    <property type="component" value="Chromosome 1"/>
</dbReference>
<protein>
    <recommendedName>
        <fullName evidence="2 6">2-dehydropantoate 2-reductase</fullName>
        <ecNumber evidence="2 6">1.1.1.169</ecNumber>
    </recommendedName>
    <alternativeName>
        <fullName evidence="5 6">Ketopantoate reductase</fullName>
    </alternativeName>
</protein>
<feature type="domain" description="Ketopantoate reductase N-terminal" evidence="7">
    <location>
        <begin position="5"/>
        <end position="167"/>
    </location>
</feature>
<dbReference type="InterPro" id="IPR003710">
    <property type="entry name" value="ApbA"/>
</dbReference>
<evidence type="ECO:0000256" key="5">
    <source>
        <dbReference type="ARBA" id="ARBA00032024"/>
    </source>
</evidence>
<comment type="catalytic activity">
    <reaction evidence="6">
        <text>(R)-pantoate + NADP(+) = 2-dehydropantoate + NADPH + H(+)</text>
        <dbReference type="Rhea" id="RHEA:16233"/>
        <dbReference type="ChEBI" id="CHEBI:11561"/>
        <dbReference type="ChEBI" id="CHEBI:15378"/>
        <dbReference type="ChEBI" id="CHEBI:15980"/>
        <dbReference type="ChEBI" id="CHEBI:57783"/>
        <dbReference type="ChEBI" id="CHEBI:58349"/>
        <dbReference type="EC" id="1.1.1.169"/>
    </reaction>
</comment>
<comment type="function">
    <text evidence="6">Catalyzes the NADPH-dependent reduction of ketopantoate into pantoic acid.</text>
</comment>
<dbReference type="GO" id="GO:0015940">
    <property type="term" value="P:pantothenate biosynthetic process"/>
    <property type="evidence" value="ECO:0007669"/>
    <property type="project" value="InterPro"/>
</dbReference>
<organism evidence="9 10">
    <name type="scientific">Schizosaccharomyces osmophilus</name>
    <dbReference type="NCBI Taxonomy" id="2545709"/>
    <lineage>
        <taxon>Eukaryota</taxon>
        <taxon>Fungi</taxon>
        <taxon>Dikarya</taxon>
        <taxon>Ascomycota</taxon>
        <taxon>Taphrinomycotina</taxon>
        <taxon>Schizosaccharomycetes</taxon>
        <taxon>Schizosaccharomycetales</taxon>
        <taxon>Schizosaccharomycetaceae</taxon>
        <taxon>Schizosaccharomyces</taxon>
    </lineage>
</organism>
<feature type="domain" description="Ketopantoate reductase C-terminal" evidence="8">
    <location>
        <begin position="205"/>
        <end position="335"/>
    </location>
</feature>
<sequence length="343" mass="38468">MNSPIYVLGAGSIGSLLACELASIPSMQNEVVLLLRNQVRAEQFMAKQSLMTIERKFEQGSPKIQKKLKAKYPAELNVSTIDNLIVTTKTVHTEKALSNYLPFLNENSNILFVQNGLGVIEHLKRVIWTDESKAPNLYQGIITHGSFQKQDFHFVHAGLGNLKIAKVPSLNKSPAINGACVMVETLMKSRILNTSYLPYDDLLISQCEKLAVNACMNPNTAILDCLNRELSNIEEVKLLFKNIITECVDVFFKCIPSLSENEKARKTLVVPRLLEMVMYMGFVVCGDNSSSMRQDTLFKRDTEIDSINGWIVKLAEEVGYPANVNKTITLLVKARTQINQRRI</sequence>
<comment type="similarity">
    <text evidence="1 6">Belongs to the ketopantoate reductase family.</text>
</comment>
<evidence type="ECO:0000256" key="4">
    <source>
        <dbReference type="ARBA" id="ARBA00023002"/>
    </source>
</evidence>
<dbReference type="InterPro" id="IPR036291">
    <property type="entry name" value="NAD(P)-bd_dom_sf"/>
</dbReference>
<evidence type="ECO:0000259" key="7">
    <source>
        <dbReference type="Pfam" id="PF02558"/>
    </source>
</evidence>
<dbReference type="GO" id="GO:0008677">
    <property type="term" value="F:2-dehydropantoate 2-reductase activity"/>
    <property type="evidence" value="ECO:0007669"/>
    <property type="project" value="UniProtKB-EC"/>
</dbReference>
<gene>
    <name evidence="9" type="primary">pan5</name>
    <name evidence="9" type="ORF">SOMG_00084</name>
</gene>
<keyword evidence="3 6" id="KW-0521">NADP</keyword>
<dbReference type="InterPro" id="IPR013752">
    <property type="entry name" value="KPA_reductase"/>
</dbReference>
<dbReference type="AlphaFoldDB" id="A0AAE9W967"/>
<dbReference type="GO" id="GO:0005739">
    <property type="term" value="C:mitochondrion"/>
    <property type="evidence" value="ECO:0007669"/>
    <property type="project" value="TreeGrafter"/>
</dbReference>
<dbReference type="InterPro" id="IPR008927">
    <property type="entry name" value="6-PGluconate_DH-like_C_sf"/>
</dbReference>
<reference evidence="9 10" key="1">
    <citation type="journal article" date="2023" name="G3 (Bethesda)">
        <title>A high-quality reference genome for the fission yeast Schizosaccharomyces osmophilus.</title>
        <authorList>
            <person name="Jia G.S."/>
            <person name="Zhang W.C."/>
            <person name="Liang Y."/>
            <person name="Liu X.H."/>
            <person name="Rhind N."/>
            <person name="Pidoux A."/>
            <person name="Brysch-Herzberg M."/>
            <person name="Du L.L."/>
        </authorList>
    </citation>
    <scope>NUCLEOTIDE SEQUENCE [LARGE SCALE GENOMIC DNA]</scope>
    <source>
        <strain evidence="9 10">CBS 15793</strain>
    </source>
</reference>
<evidence type="ECO:0000256" key="1">
    <source>
        <dbReference type="ARBA" id="ARBA00007870"/>
    </source>
</evidence>
<dbReference type="EMBL" id="CP115611">
    <property type="protein sequence ID" value="WBW71127.1"/>
    <property type="molecule type" value="Genomic_DNA"/>
</dbReference>
<evidence type="ECO:0000256" key="2">
    <source>
        <dbReference type="ARBA" id="ARBA00013014"/>
    </source>
</evidence>
<evidence type="ECO:0000259" key="8">
    <source>
        <dbReference type="Pfam" id="PF08546"/>
    </source>
</evidence>
<dbReference type="GeneID" id="80873571"/>
<dbReference type="Gene3D" id="3.40.50.720">
    <property type="entry name" value="NAD(P)-binding Rossmann-like Domain"/>
    <property type="match status" value="1"/>
</dbReference>
<dbReference type="NCBIfam" id="TIGR00745">
    <property type="entry name" value="apbA_panE"/>
    <property type="match status" value="1"/>
</dbReference>
<dbReference type="SUPFAM" id="SSF48179">
    <property type="entry name" value="6-phosphogluconate dehydrogenase C-terminal domain-like"/>
    <property type="match status" value="1"/>
</dbReference>
<dbReference type="Gene3D" id="1.10.1040.10">
    <property type="entry name" value="N-(1-d-carboxylethyl)-l-norvaline Dehydrogenase, domain 2"/>
    <property type="match status" value="1"/>
</dbReference>
<accession>A0AAE9W967</accession>
<dbReference type="Pfam" id="PF08546">
    <property type="entry name" value="ApbA_C"/>
    <property type="match status" value="1"/>
</dbReference>
<dbReference type="Pfam" id="PF02558">
    <property type="entry name" value="ApbA"/>
    <property type="match status" value="1"/>
</dbReference>
<dbReference type="PANTHER" id="PTHR43765">
    <property type="entry name" value="2-DEHYDROPANTOATE 2-REDUCTASE-RELATED"/>
    <property type="match status" value="1"/>
</dbReference>
<dbReference type="PANTHER" id="PTHR43765:SF2">
    <property type="entry name" value="2-DEHYDROPANTOATE 2-REDUCTASE"/>
    <property type="match status" value="1"/>
</dbReference>
<evidence type="ECO:0000313" key="10">
    <source>
        <dbReference type="Proteomes" id="UP001212411"/>
    </source>
</evidence>
<dbReference type="InterPro" id="IPR050838">
    <property type="entry name" value="Ketopantoate_reductase"/>
</dbReference>
<keyword evidence="4 6" id="KW-0560">Oxidoreductase</keyword>
<evidence type="ECO:0000256" key="6">
    <source>
        <dbReference type="RuleBase" id="RU362068"/>
    </source>
</evidence>
<dbReference type="SUPFAM" id="SSF51735">
    <property type="entry name" value="NAD(P)-binding Rossmann-fold domains"/>
    <property type="match status" value="1"/>
</dbReference>
<dbReference type="RefSeq" id="XP_056035370.1">
    <property type="nucleotide sequence ID" value="XM_056178882.1"/>
</dbReference>
<dbReference type="InterPro" id="IPR013328">
    <property type="entry name" value="6PGD_dom2"/>
</dbReference>
<name>A0AAE9W967_9SCHI</name>
<evidence type="ECO:0000256" key="3">
    <source>
        <dbReference type="ARBA" id="ARBA00022857"/>
    </source>
</evidence>
<dbReference type="GO" id="GO:0050661">
    <property type="term" value="F:NADP binding"/>
    <property type="evidence" value="ECO:0007669"/>
    <property type="project" value="TreeGrafter"/>
</dbReference>
<dbReference type="KEGG" id="som:SOMG_00084"/>